<dbReference type="EMBL" id="SDIL01000020">
    <property type="protein sequence ID" value="RXK40265.1"/>
    <property type="molecule type" value="Genomic_DNA"/>
</dbReference>
<dbReference type="PANTHER" id="PTHR24350">
    <property type="entry name" value="SERINE/THREONINE-PROTEIN KINASE IAL-RELATED"/>
    <property type="match status" value="1"/>
</dbReference>
<dbReference type="InParanoid" id="A0A4Q1BQQ0"/>
<dbReference type="GO" id="GO:0032133">
    <property type="term" value="C:chromosome passenger complex"/>
    <property type="evidence" value="ECO:0007669"/>
    <property type="project" value="UniProtKB-ARBA"/>
</dbReference>
<feature type="cross-link" description="Glycyl lysine isopeptide (Lys-Gly) (interchain with G-Cter in SUMO2)" evidence="12">
    <location>
        <position position="185"/>
    </location>
</feature>
<dbReference type="PROSITE" id="PS00107">
    <property type="entry name" value="PROTEIN_KINASE_ATP"/>
    <property type="match status" value="1"/>
</dbReference>
<dbReference type="PROSITE" id="PS00108">
    <property type="entry name" value="PROTEIN_KINASE_ST"/>
    <property type="match status" value="1"/>
</dbReference>
<reference evidence="18 19" key="1">
    <citation type="submission" date="2016-06" db="EMBL/GenBank/DDBJ databases">
        <title>Evolution of pathogenesis and genome organization in the Tremellales.</title>
        <authorList>
            <person name="Cuomo C."/>
            <person name="Litvintseva A."/>
            <person name="Heitman J."/>
            <person name="Chen Y."/>
            <person name="Sun S."/>
            <person name="Springer D."/>
            <person name="Dromer F."/>
            <person name="Young S."/>
            <person name="Zeng Q."/>
            <person name="Chapman S."/>
            <person name="Gujja S."/>
            <person name="Saif S."/>
            <person name="Birren B."/>
        </authorList>
    </citation>
    <scope>NUCLEOTIDE SEQUENCE [LARGE SCALE GENOMIC DNA]</scope>
    <source>
        <strain evidence="18 19">ATCC 28783</strain>
    </source>
</reference>
<dbReference type="VEuPathDB" id="FungiDB:TREMEDRAFT_26413"/>
<dbReference type="PROSITE" id="PS50011">
    <property type="entry name" value="PROTEIN_KINASE_DOM"/>
    <property type="match status" value="1"/>
</dbReference>
<evidence type="ECO:0000256" key="4">
    <source>
        <dbReference type="ARBA" id="ARBA00022679"/>
    </source>
</evidence>
<dbReference type="GO" id="GO:0000819">
    <property type="term" value="P:sister chromatid segregation"/>
    <property type="evidence" value="ECO:0007669"/>
    <property type="project" value="UniProtKB-ARBA"/>
</dbReference>
<comment type="catalytic activity">
    <reaction evidence="9 15">
        <text>L-seryl-[protein] + ATP = O-phospho-L-seryl-[protein] + ADP + H(+)</text>
        <dbReference type="Rhea" id="RHEA:17989"/>
        <dbReference type="Rhea" id="RHEA-COMP:9863"/>
        <dbReference type="Rhea" id="RHEA-COMP:11604"/>
        <dbReference type="ChEBI" id="CHEBI:15378"/>
        <dbReference type="ChEBI" id="CHEBI:29999"/>
        <dbReference type="ChEBI" id="CHEBI:30616"/>
        <dbReference type="ChEBI" id="CHEBI:83421"/>
        <dbReference type="ChEBI" id="CHEBI:456216"/>
        <dbReference type="EC" id="2.7.11.1"/>
    </reaction>
</comment>
<feature type="binding site" evidence="11 13">
    <location>
        <position position="89"/>
    </location>
    <ligand>
        <name>ATP</name>
        <dbReference type="ChEBI" id="CHEBI:30616"/>
    </ligand>
</feature>
<dbReference type="GO" id="GO:0000776">
    <property type="term" value="C:kinetochore"/>
    <property type="evidence" value="ECO:0007669"/>
    <property type="project" value="UniProtKB-ARBA"/>
</dbReference>
<dbReference type="GO" id="GO:0032465">
    <property type="term" value="P:regulation of cytokinesis"/>
    <property type="evidence" value="ECO:0007669"/>
    <property type="project" value="UniProtKB-ARBA"/>
</dbReference>
<keyword evidence="6 15" id="KW-0418">Kinase</keyword>
<dbReference type="Proteomes" id="UP000289152">
    <property type="component" value="Unassembled WGS sequence"/>
</dbReference>
<dbReference type="InterPro" id="IPR008271">
    <property type="entry name" value="Ser/Thr_kinase_AS"/>
</dbReference>
<dbReference type="Pfam" id="PF00069">
    <property type="entry name" value="Pkinase"/>
    <property type="match status" value="1"/>
</dbReference>
<evidence type="ECO:0000256" key="5">
    <source>
        <dbReference type="ARBA" id="ARBA00022741"/>
    </source>
</evidence>
<evidence type="ECO:0000256" key="2">
    <source>
        <dbReference type="ARBA" id="ARBA00021157"/>
    </source>
</evidence>
<feature type="domain" description="Protein kinase" evidence="17">
    <location>
        <begin position="57"/>
        <end position="325"/>
    </location>
</feature>
<dbReference type="GO" id="GO:0008608">
    <property type="term" value="P:attachment of spindle microtubules to kinetochore"/>
    <property type="evidence" value="ECO:0007669"/>
    <property type="project" value="UniProtKB-ARBA"/>
</dbReference>
<feature type="compositionally biased region" description="Basic and acidic residues" evidence="16">
    <location>
        <begin position="372"/>
        <end position="384"/>
    </location>
</feature>
<dbReference type="STRING" id="5217.A0A4Q1BQQ0"/>
<evidence type="ECO:0000313" key="18">
    <source>
        <dbReference type="EMBL" id="RXK40265.1"/>
    </source>
</evidence>
<evidence type="ECO:0000256" key="9">
    <source>
        <dbReference type="ARBA" id="ARBA00048679"/>
    </source>
</evidence>
<name>A0A4Q1BQQ0_TREME</name>
<feature type="active site" description="Proton acceptor" evidence="10">
    <location>
        <position position="183"/>
    </location>
</feature>
<keyword evidence="4 15" id="KW-0808">Transferase</keyword>
<dbReference type="Gene3D" id="1.10.510.10">
    <property type="entry name" value="Transferase(Phosphotransferase) domain 1"/>
    <property type="match status" value="1"/>
</dbReference>
<protein>
    <recommendedName>
        <fullName evidence="2 15">Aurora kinase</fullName>
        <ecNumber evidence="1 15">2.7.11.1</ecNumber>
    </recommendedName>
</protein>
<evidence type="ECO:0000256" key="15">
    <source>
        <dbReference type="RuleBase" id="RU367134"/>
    </source>
</evidence>
<dbReference type="GO" id="GO:0004674">
    <property type="term" value="F:protein serine/threonine kinase activity"/>
    <property type="evidence" value="ECO:0007669"/>
    <property type="project" value="UniProtKB-KW"/>
</dbReference>
<gene>
    <name evidence="18" type="ORF">M231_02379</name>
</gene>
<dbReference type="SUPFAM" id="SSF56112">
    <property type="entry name" value="Protein kinase-like (PK-like)"/>
    <property type="match status" value="1"/>
</dbReference>
<comment type="caution">
    <text evidence="18">The sequence shown here is derived from an EMBL/GenBank/DDBJ whole genome shotgun (WGS) entry which is preliminary data.</text>
</comment>
<organism evidence="18 19">
    <name type="scientific">Tremella mesenterica</name>
    <name type="common">Jelly fungus</name>
    <dbReference type="NCBI Taxonomy" id="5217"/>
    <lineage>
        <taxon>Eukaryota</taxon>
        <taxon>Fungi</taxon>
        <taxon>Dikarya</taxon>
        <taxon>Basidiomycota</taxon>
        <taxon>Agaricomycotina</taxon>
        <taxon>Tremellomycetes</taxon>
        <taxon>Tremellales</taxon>
        <taxon>Tremellaceae</taxon>
        <taxon>Tremella</taxon>
    </lineage>
</organism>
<keyword evidence="5 11" id="KW-0547">Nucleotide-binding</keyword>
<feature type="binding site" evidence="11">
    <location>
        <begin position="138"/>
        <end position="140"/>
    </location>
    <ligand>
        <name>ATP</name>
        <dbReference type="ChEBI" id="CHEBI:30616"/>
    </ligand>
</feature>
<evidence type="ECO:0000256" key="7">
    <source>
        <dbReference type="ARBA" id="ARBA00022840"/>
    </source>
</evidence>
<evidence type="ECO:0000256" key="14">
    <source>
        <dbReference type="RuleBase" id="RU000304"/>
    </source>
</evidence>
<evidence type="ECO:0000256" key="12">
    <source>
        <dbReference type="PIRSR" id="PIRSR630616-3"/>
    </source>
</evidence>
<dbReference type="EC" id="2.7.11.1" evidence="1 15"/>
<dbReference type="GO" id="GO:0045143">
    <property type="term" value="P:homologous chromosome segregation"/>
    <property type="evidence" value="ECO:0007669"/>
    <property type="project" value="UniProtKB-ARBA"/>
</dbReference>
<proteinExistence type="inferred from homology"/>
<dbReference type="AlphaFoldDB" id="A0A4Q1BQQ0"/>
<comment type="catalytic activity">
    <reaction evidence="8 15">
        <text>L-threonyl-[protein] + ATP = O-phospho-L-threonyl-[protein] + ADP + H(+)</text>
        <dbReference type="Rhea" id="RHEA:46608"/>
        <dbReference type="Rhea" id="RHEA-COMP:11060"/>
        <dbReference type="Rhea" id="RHEA-COMP:11605"/>
        <dbReference type="ChEBI" id="CHEBI:15378"/>
        <dbReference type="ChEBI" id="CHEBI:30013"/>
        <dbReference type="ChEBI" id="CHEBI:30616"/>
        <dbReference type="ChEBI" id="CHEBI:61977"/>
        <dbReference type="ChEBI" id="CHEBI:456216"/>
        <dbReference type="EC" id="2.7.11.1"/>
    </reaction>
</comment>
<dbReference type="InterPro" id="IPR000719">
    <property type="entry name" value="Prot_kinase_dom"/>
</dbReference>
<dbReference type="InterPro" id="IPR030616">
    <property type="entry name" value="Aur-like"/>
</dbReference>
<accession>A0A4Q1BQQ0</accession>
<evidence type="ECO:0000256" key="13">
    <source>
        <dbReference type="PROSITE-ProRule" id="PRU10141"/>
    </source>
</evidence>
<evidence type="ECO:0000256" key="11">
    <source>
        <dbReference type="PIRSR" id="PIRSR630616-2"/>
    </source>
</evidence>
<feature type="binding site" evidence="11">
    <location>
        <position position="201"/>
    </location>
    <ligand>
        <name>ATP</name>
        <dbReference type="ChEBI" id="CHEBI:30616"/>
    </ligand>
</feature>
<evidence type="ECO:0000256" key="10">
    <source>
        <dbReference type="PIRSR" id="PIRSR630616-1"/>
    </source>
</evidence>
<evidence type="ECO:0000256" key="16">
    <source>
        <dbReference type="SAM" id="MobiDB-lite"/>
    </source>
</evidence>
<comment type="similarity">
    <text evidence="15">Belongs to the protein kinase superfamily. Ser/Thr protein kinase family. Aurora subfamily.</text>
</comment>
<evidence type="ECO:0000259" key="17">
    <source>
        <dbReference type="PROSITE" id="PS50011"/>
    </source>
</evidence>
<dbReference type="InterPro" id="IPR017441">
    <property type="entry name" value="Protein_kinase_ATP_BS"/>
</dbReference>
<sequence length="384" mass="43019">MTPRLDIGAYDGSIDDVEPFEINVPTHRRESGKRRVEELNDDLDRAGPSDDWSLKDFDIGRPLGKGHFGKVYLARVRKPGAESFVLVLKCLAKDEVASKGVQTQVRREIEVMQQLRHPNIIRLYGWFHDSQRIYLMLEYAGQGELFKHLRKAGRFSESRSARYISQVSDGLAYLHTKNIIHRDIKPENLLLGMQGEVKVGDFGWSVYAPSEDSQRTIAGTLSYVAPEMILGQAYGRAVDIWALGVLTYELICGAEPFGADNPRTVQARICRCELSFPDFVSINARSFMHKAKNPAIHLLLVAQSSNSRPLTRLSLSTHLMDLDLLTVIGQLGSLSQTQVLAVQIIFPSEGTPDDSSGKKISSRKRGIDNSSDEMKTEETRRLFG</sequence>
<feature type="region of interest" description="Disordered" evidence="16">
    <location>
        <begin position="350"/>
        <end position="384"/>
    </location>
</feature>
<dbReference type="OrthoDB" id="377346at2759"/>
<keyword evidence="19" id="KW-1185">Reference proteome</keyword>
<evidence type="ECO:0000256" key="8">
    <source>
        <dbReference type="ARBA" id="ARBA00047899"/>
    </source>
</evidence>
<dbReference type="GO" id="GO:0072479">
    <property type="term" value="P:response to mitotic cell cycle spindle assembly checkpoint signaling"/>
    <property type="evidence" value="ECO:0007669"/>
    <property type="project" value="UniProtKB-ARBA"/>
</dbReference>
<dbReference type="GO" id="GO:0005524">
    <property type="term" value="F:ATP binding"/>
    <property type="evidence" value="ECO:0007669"/>
    <property type="project" value="UniProtKB-UniRule"/>
</dbReference>
<evidence type="ECO:0000313" key="19">
    <source>
        <dbReference type="Proteomes" id="UP000289152"/>
    </source>
</evidence>
<dbReference type="InterPro" id="IPR011009">
    <property type="entry name" value="Kinase-like_dom_sf"/>
</dbReference>
<dbReference type="GO" id="GO:0051233">
    <property type="term" value="C:spindle midzone"/>
    <property type="evidence" value="ECO:0007669"/>
    <property type="project" value="UniProtKB-ARBA"/>
</dbReference>
<feature type="binding site" evidence="11">
    <location>
        <begin position="187"/>
        <end position="188"/>
    </location>
    <ligand>
        <name>ATP</name>
        <dbReference type="ChEBI" id="CHEBI:30616"/>
    </ligand>
</feature>
<dbReference type="FunFam" id="3.30.200.20:FF:000042">
    <property type="entry name" value="Aurora kinase A"/>
    <property type="match status" value="1"/>
</dbReference>
<dbReference type="GO" id="GO:0090266">
    <property type="term" value="P:regulation of mitotic cell cycle spindle assembly checkpoint"/>
    <property type="evidence" value="ECO:0007669"/>
    <property type="project" value="UniProtKB-ARBA"/>
</dbReference>
<dbReference type="FunFam" id="1.10.510.10:FF:000235">
    <property type="entry name" value="Serine/threonine-protein kinase ark1"/>
    <property type="match status" value="1"/>
</dbReference>
<keyword evidence="7 11" id="KW-0067">ATP-binding</keyword>
<keyword evidence="3 14" id="KW-0723">Serine/threonine-protein kinase</keyword>
<evidence type="ECO:0000256" key="1">
    <source>
        <dbReference type="ARBA" id="ARBA00012513"/>
    </source>
</evidence>
<dbReference type="CDD" id="cd14007">
    <property type="entry name" value="STKc_Aurora"/>
    <property type="match status" value="1"/>
</dbReference>
<evidence type="ECO:0000256" key="3">
    <source>
        <dbReference type="ARBA" id="ARBA00022527"/>
    </source>
</evidence>
<dbReference type="GO" id="GO:1902115">
    <property type="term" value="P:regulation of organelle assembly"/>
    <property type="evidence" value="ECO:0007669"/>
    <property type="project" value="UniProtKB-ARBA"/>
</dbReference>
<dbReference type="GO" id="GO:0044779">
    <property type="term" value="P:meiotic spindle checkpoint signaling"/>
    <property type="evidence" value="ECO:0007669"/>
    <property type="project" value="UniProtKB-ARBA"/>
</dbReference>
<evidence type="ECO:0000256" key="6">
    <source>
        <dbReference type="ARBA" id="ARBA00022777"/>
    </source>
</evidence>
<dbReference type="SMART" id="SM00220">
    <property type="entry name" value="S_TKc"/>
    <property type="match status" value="1"/>
</dbReference>